<dbReference type="EMBL" id="JBEPIJ010000005">
    <property type="protein sequence ID" value="MES0873689.1"/>
    <property type="molecule type" value="Genomic_DNA"/>
</dbReference>
<feature type="domain" description="ChrB C-terminal" evidence="1">
    <location>
        <begin position="179"/>
        <end position="307"/>
    </location>
</feature>
<evidence type="ECO:0000259" key="2">
    <source>
        <dbReference type="Pfam" id="PF20229"/>
    </source>
</evidence>
<accession>A0ABV2A980</accession>
<evidence type="ECO:0000313" key="3">
    <source>
        <dbReference type="EMBL" id="MES0873689.1"/>
    </source>
</evidence>
<evidence type="ECO:0000259" key="1">
    <source>
        <dbReference type="Pfam" id="PF09828"/>
    </source>
</evidence>
<organism evidence="3 4">
    <name type="scientific">Sinimarinibacterium thermocellulolyticum</name>
    <dbReference type="NCBI Taxonomy" id="3170016"/>
    <lineage>
        <taxon>Bacteria</taxon>
        <taxon>Pseudomonadati</taxon>
        <taxon>Pseudomonadota</taxon>
        <taxon>Gammaproteobacteria</taxon>
        <taxon>Nevskiales</taxon>
        <taxon>Nevskiaceae</taxon>
        <taxon>Sinimarinibacterium</taxon>
    </lineage>
</organism>
<dbReference type="RefSeq" id="WP_352888494.1">
    <property type="nucleotide sequence ID" value="NZ_JBEPIJ010000005.1"/>
</dbReference>
<dbReference type="InterPro" id="IPR046858">
    <property type="entry name" value="ChrB_N"/>
</dbReference>
<dbReference type="Pfam" id="PF09828">
    <property type="entry name" value="ChrB_C"/>
    <property type="match status" value="1"/>
</dbReference>
<gene>
    <name evidence="3" type="ORF">ABSH63_06695</name>
</gene>
<feature type="domain" description="ChrB N-terminal" evidence="2">
    <location>
        <begin position="22"/>
        <end position="163"/>
    </location>
</feature>
<protein>
    <submittedName>
        <fullName evidence="3">Chromate resistance protein ChrB domain-containing protein</fullName>
    </submittedName>
</protein>
<dbReference type="InterPro" id="IPR018634">
    <property type="entry name" value="ChrB_C"/>
</dbReference>
<keyword evidence="4" id="KW-1185">Reference proteome</keyword>
<comment type="caution">
    <text evidence="3">The sequence shown here is derived from an EMBL/GenBank/DDBJ whole genome shotgun (WGS) entry which is preliminary data.</text>
</comment>
<dbReference type="Pfam" id="PF20229">
    <property type="entry name" value="ChrB_N"/>
    <property type="match status" value="1"/>
</dbReference>
<reference evidence="3 4" key="1">
    <citation type="submission" date="2024-06" db="EMBL/GenBank/DDBJ databases">
        <authorList>
            <person name="Li Z."/>
            <person name="Jiang Y."/>
        </authorList>
    </citation>
    <scope>NUCLEOTIDE SEQUENCE [LARGE SCALE GENOMIC DNA]</scope>
    <source>
        <strain evidence="3 4">HSW-8</strain>
    </source>
</reference>
<proteinExistence type="predicted"/>
<sequence>MTEPLDWLLFLHTLPPKPDYLRVKVWRRLQALGAVAVKNSAYVLPSNERTREDFQWLQKEIEGLGGEASICAARFVDGLSDQQLRGLFNAARNADYAQLTEDLRELQVSADVAETEDECRTRVRKLRKRLDQIVALDFFGAEGRDSATRLLTEINDALSRRSARGTAPNAGAQQRGRTWVTRKHVGVDRMASAWLIRRFIDPAAKLLFVDRDAPVVNGQLRYDMDDGDYTHQGDRCTFEVLLDRFGLDDPALQLLGRIIHDLDLKDGKFREEETPGVSVLLKGIESGHADDDARIALSSQCFDAIYSASRSSG</sequence>
<name>A0ABV2A980_9GAMM</name>
<evidence type="ECO:0000313" key="4">
    <source>
        <dbReference type="Proteomes" id="UP001465331"/>
    </source>
</evidence>
<dbReference type="Proteomes" id="UP001465331">
    <property type="component" value="Unassembled WGS sequence"/>
</dbReference>